<dbReference type="EMBL" id="ACIO01000302">
    <property type="protein sequence ID" value="EFC98191.1"/>
    <property type="molecule type" value="Genomic_DNA"/>
</dbReference>
<accession>D3AJ06</accession>
<dbReference type="HOGENOM" id="CLU_3118654_0_0_9"/>
<sequence>MVVFRVKENQISFRQIVLGSAAPQMAAAAFYEADDVAFMKMIGEFLYDAA</sequence>
<evidence type="ECO:0000313" key="1">
    <source>
        <dbReference type="EMBL" id="EFC98191.1"/>
    </source>
</evidence>
<gene>
    <name evidence="1" type="ORF">CLOSTHATH_03596</name>
</gene>
<dbReference type="AlphaFoldDB" id="D3AJ06"/>
<name>D3AJ06_9FIRM</name>
<dbReference type="Proteomes" id="UP000004968">
    <property type="component" value="Unassembled WGS sequence"/>
</dbReference>
<organism evidence="1 2">
    <name type="scientific">Hungatella hathewayi DSM 13479</name>
    <dbReference type="NCBI Taxonomy" id="566550"/>
    <lineage>
        <taxon>Bacteria</taxon>
        <taxon>Bacillati</taxon>
        <taxon>Bacillota</taxon>
        <taxon>Clostridia</taxon>
        <taxon>Lachnospirales</taxon>
        <taxon>Lachnospiraceae</taxon>
        <taxon>Hungatella</taxon>
    </lineage>
</organism>
<evidence type="ECO:0000313" key="2">
    <source>
        <dbReference type="Proteomes" id="UP000004968"/>
    </source>
</evidence>
<proteinExistence type="predicted"/>
<comment type="caution">
    <text evidence="1">The sequence shown here is derived from an EMBL/GenBank/DDBJ whole genome shotgun (WGS) entry which is preliminary data.</text>
</comment>
<reference evidence="1 2" key="1">
    <citation type="submission" date="2010-01" db="EMBL/GenBank/DDBJ databases">
        <authorList>
            <person name="Weinstock G."/>
            <person name="Sodergren E."/>
            <person name="Clifton S."/>
            <person name="Fulton L."/>
            <person name="Fulton B."/>
            <person name="Courtney L."/>
            <person name="Fronick C."/>
            <person name="Harrison M."/>
            <person name="Strong C."/>
            <person name="Farmer C."/>
            <person name="Delahaunty K."/>
            <person name="Markovic C."/>
            <person name="Hall O."/>
            <person name="Minx P."/>
            <person name="Tomlinson C."/>
            <person name="Mitreva M."/>
            <person name="Nelson J."/>
            <person name="Hou S."/>
            <person name="Wollam A."/>
            <person name="Pepin K.H."/>
            <person name="Johnson M."/>
            <person name="Bhonagiri V."/>
            <person name="Nash W.E."/>
            <person name="Warren W."/>
            <person name="Chinwalla A."/>
            <person name="Mardis E.R."/>
            <person name="Wilson R.K."/>
        </authorList>
    </citation>
    <scope>NUCLEOTIDE SEQUENCE [LARGE SCALE GENOMIC DNA]</scope>
    <source>
        <strain evidence="1 2">DSM 13479</strain>
    </source>
</reference>
<protein>
    <submittedName>
        <fullName evidence="1">Uncharacterized protein</fullName>
    </submittedName>
</protein>